<dbReference type="STRING" id="29845.A0A1V6RU96"/>
<accession>A0A1V6RU96</accession>
<protein>
    <recommendedName>
        <fullName evidence="4">Protein kinase domain-containing protein</fullName>
    </recommendedName>
</protein>
<dbReference type="Proteomes" id="UP000191518">
    <property type="component" value="Unassembled WGS sequence"/>
</dbReference>
<proteinExistence type="predicted"/>
<name>A0A1V6RU96_9EURO</name>
<feature type="region of interest" description="Disordered" evidence="1">
    <location>
        <begin position="602"/>
        <end position="621"/>
    </location>
</feature>
<gene>
    <name evidence="2" type="ORF">PENVUL_c025G02206</name>
</gene>
<dbReference type="EMBL" id="MDYP01000025">
    <property type="protein sequence ID" value="OQE05341.1"/>
    <property type="molecule type" value="Genomic_DNA"/>
</dbReference>
<dbReference type="AlphaFoldDB" id="A0A1V6RU96"/>
<comment type="caution">
    <text evidence="2">The sequence shown here is derived from an EMBL/GenBank/DDBJ whole genome shotgun (WGS) entry which is preliminary data.</text>
</comment>
<reference evidence="3" key="1">
    <citation type="journal article" date="2017" name="Nat. Microbiol.">
        <title>Global analysis of biosynthetic gene clusters reveals vast potential of secondary metabolite production in Penicillium species.</title>
        <authorList>
            <person name="Nielsen J.C."/>
            <person name="Grijseels S."/>
            <person name="Prigent S."/>
            <person name="Ji B."/>
            <person name="Dainat J."/>
            <person name="Nielsen K.F."/>
            <person name="Frisvad J.C."/>
            <person name="Workman M."/>
            <person name="Nielsen J."/>
        </authorList>
    </citation>
    <scope>NUCLEOTIDE SEQUENCE [LARGE SCALE GENOMIC DNA]</scope>
    <source>
        <strain evidence="3">IBT 29486</strain>
    </source>
</reference>
<organism evidence="2 3">
    <name type="scientific">Penicillium vulpinum</name>
    <dbReference type="NCBI Taxonomy" id="29845"/>
    <lineage>
        <taxon>Eukaryota</taxon>
        <taxon>Fungi</taxon>
        <taxon>Dikarya</taxon>
        <taxon>Ascomycota</taxon>
        <taxon>Pezizomycotina</taxon>
        <taxon>Eurotiomycetes</taxon>
        <taxon>Eurotiomycetidae</taxon>
        <taxon>Eurotiales</taxon>
        <taxon>Aspergillaceae</taxon>
        <taxon>Penicillium</taxon>
    </lineage>
</organism>
<evidence type="ECO:0000256" key="1">
    <source>
        <dbReference type="SAM" id="MobiDB-lite"/>
    </source>
</evidence>
<evidence type="ECO:0000313" key="2">
    <source>
        <dbReference type="EMBL" id="OQE05341.1"/>
    </source>
</evidence>
<dbReference type="OrthoDB" id="2156052at2759"/>
<evidence type="ECO:0000313" key="3">
    <source>
        <dbReference type="Proteomes" id="UP000191518"/>
    </source>
</evidence>
<evidence type="ECO:0008006" key="4">
    <source>
        <dbReference type="Google" id="ProtNLM"/>
    </source>
</evidence>
<keyword evidence="3" id="KW-1185">Reference proteome</keyword>
<sequence>MDQTYEEWRHLIEGLGQGTGKRQPPTLRNILPSTPSNTSLIPHLEGVHHVFAQALNVDIRLMIWPQSWFPGDERLSPMQLRPWIQFPQLQEEMWDKIFNASEFVNASIFPPNVSLQYTAQLLKWYTVDSEDSMKQFAHRTLDDFLGFIINFLDFTPSLKYAFGVRGELNFDRPRHCCISVAKFGFEEPAYAVLYIPPFCLSLPELVAGLRAISPIDVFDTEPNTFEEHATAIVVRVIVRLYSRMVGAGIRFGYIYTGEALVFVHIPRQDSTIAEYYLCVPGRDVLSHGYDLNSNWVRRTALGQVLAFTLQSLAASPPPHEWSDAMYQTYRPLERDYSMLMPQAPEDIRCRPPPRCIYENSFWPGFWVNFLHANIQTNDAESPGLQTSELDISRPFCTQECLLGTFNKGILDDNCPNVAEHGMGRHQITSEEICNMLNEQLRGDRYRGFQQLHIVGRTGYLIKATLRSHGYTMLIKATSTRQSRRIKTELSNYQSLRKLQGSQIPVCLGMFQPKIPYWYHGIRMSYMLLLSWSGIRTDEHATLETTQYMEQEMRKLEDILKEHGAIQKDAAFRNLLWNPISECFVMIDLEDLKWVKGTAQGSERHQGDEQEFNTDSIRECSS</sequence>